<dbReference type="Gene3D" id="1.10.10.10">
    <property type="entry name" value="Winged helix-like DNA-binding domain superfamily/Winged helix DNA-binding domain"/>
    <property type="match status" value="1"/>
</dbReference>
<sequence>MRSETGLPMRPDATGGSTGVINDTAFRMQRLGAGRVADDSDDNDRVALYVRLSRIFRDRIRSGEWAPGDKLPPVPELCRDFAVAPITVRQALRMLADKGLLVAIRGKGTFVTEGQQAAVDDPELRRAINDRLDLTPGQGIRVLKREMDVALPSDLAAVDGRPKRAYVKITKIHLYNETPFALMDVYVDAVAYRLFPPDSEHNAKMLRMLTNHGREKMGRSRQIMTISHADQAVARALDYSMGGVMVKMISTILSEDGEVLIANNALYRGDMFVMEHVDQNVGVPSIPDPSRSPTRGGH</sequence>
<dbReference type="InterPro" id="IPR050679">
    <property type="entry name" value="Bact_HTH_transcr_reg"/>
</dbReference>
<keyword evidence="2" id="KW-0238">DNA-binding</keyword>
<dbReference type="InterPro" id="IPR000524">
    <property type="entry name" value="Tscrpt_reg_HTH_GntR"/>
</dbReference>
<keyword evidence="1" id="KW-0805">Transcription regulation</keyword>
<feature type="region of interest" description="Disordered" evidence="4">
    <location>
        <begin position="1"/>
        <end position="21"/>
    </location>
</feature>
<dbReference type="CDD" id="cd07377">
    <property type="entry name" value="WHTH_GntR"/>
    <property type="match status" value="1"/>
</dbReference>
<protein>
    <submittedName>
        <fullName evidence="6">GntR family transcriptional regulator</fullName>
    </submittedName>
</protein>
<proteinExistence type="predicted"/>
<feature type="domain" description="HTH gntR-type" evidence="5">
    <location>
        <begin position="46"/>
        <end position="114"/>
    </location>
</feature>
<dbReference type="EMBL" id="JBBKTW010000007">
    <property type="protein sequence ID" value="MEN2990464.1"/>
    <property type="molecule type" value="Genomic_DNA"/>
</dbReference>
<accession>A0ABU9YNT8</accession>
<evidence type="ECO:0000256" key="3">
    <source>
        <dbReference type="ARBA" id="ARBA00023163"/>
    </source>
</evidence>
<dbReference type="PANTHER" id="PTHR44846">
    <property type="entry name" value="MANNOSYL-D-GLYCERATE TRANSPORT/METABOLISM SYSTEM REPRESSOR MNGR-RELATED"/>
    <property type="match status" value="1"/>
</dbReference>
<evidence type="ECO:0000256" key="1">
    <source>
        <dbReference type="ARBA" id="ARBA00023015"/>
    </source>
</evidence>
<dbReference type="InterPro" id="IPR036388">
    <property type="entry name" value="WH-like_DNA-bd_sf"/>
</dbReference>
<organism evidence="6 7">
    <name type="scientific">Tistrella arctica</name>
    <dbReference type="NCBI Taxonomy" id="3133430"/>
    <lineage>
        <taxon>Bacteria</taxon>
        <taxon>Pseudomonadati</taxon>
        <taxon>Pseudomonadota</taxon>
        <taxon>Alphaproteobacteria</taxon>
        <taxon>Geminicoccales</taxon>
        <taxon>Geminicoccaceae</taxon>
        <taxon>Tistrella</taxon>
    </lineage>
</organism>
<comment type="caution">
    <text evidence="6">The sequence shown here is derived from an EMBL/GenBank/DDBJ whole genome shotgun (WGS) entry which is preliminary data.</text>
</comment>
<gene>
    <name evidence="6" type="ORF">WG926_19280</name>
</gene>
<dbReference type="PANTHER" id="PTHR44846:SF1">
    <property type="entry name" value="MANNOSYL-D-GLYCERATE TRANSPORT_METABOLISM SYSTEM REPRESSOR MNGR-RELATED"/>
    <property type="match status" value="1"/>
</dbReference>
<reference evidence="6 7" key="1">
    <citation type="submission" date="2024-03" db="EMBL/GenBank/DDBJ databases">
        <title>High-quality draft genome sequencing of Tistrella sp. BH-R2-4.</title>
        <authorList>
            <person name="Dong C."/>
        </authorList>
    </citation>
    <scope>NUCLEOTIDE SEQUENCE [LARGE SCALE GENOMIC DNA]</scope>
    <source>
        <strain evidence="6 7">BH-R2-4</strain>
    </source>
</reference>
<dbReference type="SUPFAM" id="SSF64288">
    <property type="entry name" value="Chorismate lyase-like"/>
    <property type="match status" value="1"/>
</dbReference>
<dbReference type="Gene3D" id="3.40.1410.10">
    <property type="entry name" value="Chorismate lyase-like"/>
    <property type="match status" value="1"/>
</dbReference>
<dbReference type="Proteomes" id="UP001413721">
    <property type="component" value="Unassembled WGS sequence"/>
</dbReference>
<dbReference type="SMART" id="SM00345">
    <property type="entry name" value="HTH_GNTR"/>
    <property type="match status" value="1"/>
</dbReference>
<dbReference type="Pfam" id="PF07702">
    <property type="entry name" value="UTRA"/>
    <property type="match status" value="1"/>
</dbReference>
<dbReference type="InterPro" id="IPR011663">
    <property type="entry name" value="UTRA"/>
</dbReference>
<dbReference type="PROSITE" id="PS50949">
    <property type="entry name" value="HTH_GNTR"/>
    <property type="match status" value="1"/>
</dbReference>
<keyword evidence="7" id="KW-1185">Reference proteome</keyword>
<evidence type="ECO:0000313" key="6">
    <source>
        <dbReference type="EMBL" id="MEN2990464.1"/>
    </source>
</evidence>
<dbReference type="SUPFAM" id="SSF46785">
    <property type="entry name" value="Winged helix' DNA-binding domain"/>
    <property type="match status" value="1"/>
</dbReference>
<dbReference type="SMART" id="SM00866">
    <property type="entry name" value="UTRA"/>
    <property type="match status" value="1"/>
</dbReference>
<evidence type="ECO:0000256" key="4">
    <source>
        <dbReference type="SAM" id="MobiDB-lite"/>
    </source>
</evidence>
<evidence type="ECO:0000313" key="7">
    <source>
        <dbReference type="Proteomes" id="UP001413721"/>
    </source>
</evidence>
<keyword evidence="3" id="KW-0804">Transcription</keyword>
<dbReference type="InterPro" id="IPR036390">
    <property type="entry name" value="WH_DNA-bd_sf"/>
</dbReference>
<evidence type="ECO:0000259" key="5">
    <source>
        <dbReference type="PROSITE" id="PS50949"/>
    </source>
</evidence>
<dbReference type="InterPro" id="IPR028978">
    <property type="entry name" value="Chorismate_lyase_/UTRA_dom_sf"/>
</dbReference>
<name>A0ABU9YNT8_9PROT</name>
<dbReference type="RefSeq" id="WP_345931918.1">
    <property type="nucleotide sequence ID" value="NZ_JBBKTV010000002.1"/>
</dbReference>
<evidence type="ECO:0000256" key="2">
    <source>
        <dbReference type="ARBA" id="ARBA00023125"/>
    </source>
</evidence>
<dbReference type="Pfam" id="PF00392">
    <property type="entry name" value="GntR"/>
    <property type="match status" value="1"/>
</dbReference>